<dbReference type="Proteomes" id="UP000887566">
    <property type="component" value="Unplaced"/>
</dbReference>
<keyword evidence="4" id="KW-1185">Reference proteome</keyword>
<accession>A0A914WJK0</accession>
<sequence>MTRLFVLLAAIASPVLAKQSCYSCTSAASVDVLNGWLWGPNLTDIPPNVKFGSQNCNLNPLMSDSSVNDCASMCFVWQYNYTDPTGNPAYETIRGCASDVPGLVYPNQEGCNQNYQYPAGGPSNPNPNQPPGKYSVCFCNGDYCNSCIGKDCSSVPTTTAMASSTVTTSTAATFQSTIPTAYLFTTLTLSLLMSSYF</sequence>
<dbReference type="GO" id="GO:0032222">
    <property type="term" value="P:regulation of synaptic transmission, cholinergic"/>
    <property type="evidence" value="ECO:0007669"/>
    <property type="project" value="InterPro"/>
</dbReference>
<evidence type="ECO:0000256" key="1">
    <source>
        <dbReference type="ARBA" id="ARBA00022729"/>
    </source>
</evidence>
<evidence type="ECO:0000313" key="4">
    <source>
        <dbReference type="Proteomes" id="UP000887566"/>
    </source>
</evidence>
<feature type="chain" id="PRO_5037732824" evidence="3">
    <location>
        <begin position="18"/>
        <end position="197"/>
    </location>
</feature>
<dbReference type="GO" id="GO:0030431">
    <property type="term" value="P:sleep"/>
    <property type="evidence" value="ECO:0007669"/>
    <property type="project" value="InterPro"/>
</dbReference>
<name>A0A914WJK0_9BILA</name>
<feature type="signal peptide" evidence="3">
    <location>
        <begin position="1"/>
        <end position="17"/>
    </location>
</feature>
<dbReference type="WBParaSite" id="PSAMB.scaffold4442size14589.g24300.t1">
    <property type="protein sequence ID" value="PSAMB.scaffold4442size14589.g24300.t1"/>
    <property type="gene ID" value="PSAMB.scaffold4442size14589.g24300"/>
</dbReference>
<organism evidence="4 5">
    <name type="scientific">Plectus sambesii</name>
    <dbReference type="NCBI Taxonomy" id="2011161"/>
    <lineage>
        <taxon>Eukaryota</taxon>
        <taxon>Metazoa</taxon>
        <taxon>Ecdysozoa</taxon>
        <taxon>Nematoda</taxon>
        <taxon>Chromadorea</taxon>
        <taxon>Plectida</taxon>
        <taxon>Plectina</taxon>
        <taxon>Plectoidea</taxon>
        <taxon>Plectidae</taxon>
        <taxon>Plectus</taxon>
    </lineage>
</organism>
<dbReference type="AlphaFoldDB" id="A0A914WJK0"/>
<keyword evidence="1 3" id="KW-0732">Signal</keyword>
<dbReference type="Pfam" id="PF17064">
    <property type="entry name" value="QVR"/>
    <property type="match status" value="1"/>
</dbReference>
<evidence type="ECO:0000256" key="2">
    <source>
        <dbReference type="ARBA" id="ARBA00023180"/>
    </source>
</evidence>
<evidence type="ECO:0000313" key="5">
    <source>
        <dbReference type="WBParaSite" id="PSAMB.scaffold4442size14589.g24300.t1"/>
    </source>
</evidence>
<keyword evidence="2" id="KW-0325">Glycoprotein</keyword>
<evidence type="ECO:0000256" key="3">
    <source>
        <dbReference type="SAM" id="SignalP"/>
    </source>
</evidence>
<dbReference type="InterPro" id="IPR031424">
    <property type="entry name" value="QVR-like"/>
</dbReference>
<proteinExistence type="predicted"/>
<reference evidence="5" key="1">
    <citation type="submission" date="2022-11" db="UniProtKB">
        <authorList>
            <consortium name="WormBaseParasite"/>
        </authorList>
    </citation>
    <scope>IDENTIFICATION</scope>
</reference>
<protein>
    <submittedName>
        <fullName evidence="5">Uncharacterized protein</fullName>
    </submittedName>
</protein>